<feature type="compositionally biased region" description="Polar residues" evidence="1">
    <location>
        <begin position="117"/>
        <end position="132"/>
    </location>
</feature>
<accession>A0A1G4JSU3</accession>
<feature type="compositionally biased region" description="Basic and acidic residues" evidence="1">
    <location>
        <begin position="88"/>
        <end position="102"/>
    </location>
</feature>
<proteinExistence type="predicted"/>
<dbReference type="Proteomes" id="UP000191144">
    <property type="component" value="Chromosome F"/>
</dbReference>
<dbReference type="AlphaFoldDB" id="A0A1G4JSU3"/>
<gene>
    <name evidence="2" type="ORF">LAME_0F05248G</name>
</gene>
<dbReference type="EMBL" id="LT598477">
    <property type="protein sequence ID" value="SCU93862.1"/>
    <property type="molecule type" value="Genomic_DNA"/>
</dbReference>
<evidence type="ECO:0000313" key="2">
    <source>
        <dbReference type="EMBL" id="SCU93862.1"/>
    </source>
</evidence>
<feature type="region of interest" description="Disordered" evidence="1">
    <location>
        <begin position="55"/>
        <end position="225"/>
    </location>
</feature>
<evidence type="ECO:0000256" key="1">
    <source>
        <dbReference type="SAM" id="MobiDB-lite"/>
    </source>
</evidence>
<reference evidence="3" key="1">
    <citation type="submission" date="2016-03" db="EMBL/GenBank/DDBJ databases">
        <authorList>
            <person name="Devillers Hugo."/>
        </authorList>
    </citation>
    <scope>NUCLEOTIDE SEQUENCE [LARGE SCALE GENOMIC DNA]</scope>
</reference>
<feature type="compositionally biased region" description="Polar residues" evidence="1">
    <location>
        <begin position="192"/>
        <end position="207"/>
    </location>
</feature>
<dbReference type="OrthoDB" id="4036678at2759"/>
<organism evidence="2 3">
    <name type="scientific">Lachancea meyersii CBS 8951</name>
    <dbReference type="NCBI Taxonomy" id="1266667"/>
    <lineage>
        <taxon>Eukaryota</taxon>
        <taxon>Fungi</taxon>
        <taxon>Dikarya</taxon>
        <taxon>Ascomycota</taxon>
        <taxon>Saccharomycotina</taxon>
        <taxon>Saccharomycetes</taxon>
        <taxon>Saccharomycetales</taxon>
        <taxon>Saccharomycetaceae</taxon>
        <taxon>Lachancea</taxon>
    </lineage>
</organism>
<feature type="compositionally biased region" description="Polar residues" evidence="1">
    <location>
        <begin position="62"/>
        <end position="78"/>
    </location>
</feature>
<protein>
    <submittedName>
        <fullName evidence="2">LAME_0F05248g1_1</fullName>
    </submittedName>
</protein>
<evidence type="ECO:0000313" key="3">
    <source>
        <dbReference type="Proteomes" id="UP000191144"/>
    </source>
</evidence>
<sequence>MDIDEPSESFRCSLSSDTVGSAASEQFGQSFIVINSSHELEEACPTGSVFEPEVSEIWKRSQGPSRSNSNPESVGNISDHSKSFFADHTYKPDRDLPVEESSKNQPDCEQTLAHAGENTSKTPPDETSSFAASNDEDETIPRPGVERSIQNHGRASPGHIQVEMDSPGFNLEFPRSTSVSRQQTEEIAASPISGNPRTSNTRNNTEQIDNDPPTAVDDVEPSDSEQNHRLYDKQMLFSRDKLLLDALPRSRSAQLLKGCGSRESTESNLHSRSVHKSLRRLINKANHEYFQLDSNKVRYRAGLSKINTGLPHLHERFNRDQR</sequence>
<keyword evidence="3" id="KW-1185">Reference proteome</keyword>
<name>A0A1G4JSU3_9SACH</name>